<dbReference type="EMBL" id="UINC01158135">
    <property type="protein sequence ID" value="SVD55504.1"/>
    <property type="molecule type" value="Genomic_DNA"/>
</dbReference>
<evidence type="ECO:0000256" key="1">
    <source>
        <dbReference type="SAM" id="MobiDB-lite"/>
    </source>
</evidence>
<name>A0A382WA45_9ZZZZ</name>
<gene>
    <name evidence="2" type="ORF">METZ01_LOCUS408358</name>
</gene>
<protein>
    <submittedName>
        <fullName evidence="2">Uncharacterized protein</fullName>
    </submittedName>
</protein>
<feature type="region of interest" description="Disordered" evidence="1">
    <location>
        <begin position="37"/>
        <end position="58"/>
    </location>
</feature>
<accession>A0A382WA45</accession>
<dbReference type="AlphaFoldDB" id="A0A382WA45"/>
<proteinExistence type="predicted"/>
<organism evidence="2">
    <name type="scientific">marine metagenome</name>
    <dbReference type="NCBI Taxonomy" id="408172"/>
    <lineage>
        <taxon>unclassified sequences</taxon>
        <taxon>metagenomes</taxon>
        <taxon>ecological metagenomes</taxon>
    </lineage>
</organism>
<feature type="non-terminal residue" evidence="2">
    <location>
        <position position="1"/>
    </location>
</feature>
<reference evidence="2" key="1">
    <citation type="submission" date="2018-05" db="EMBL/GenBank/DDBJ databases">
        <authorList>
            <person name="Lanie J.A."/>
            <person name="Ng W.-L."/>
            <person name="Kazmierczak K.M."/>
            <person name="Andrzejewski T.M."/>
            <person name="Davidsen T.M."/>
            <person name="Wayne K.J."/>
            <person name="Tettelin H."/>
            <person name="Glass J.I."/>
            <person name="Rusch D."/>
            <person name="Podicherti R."/>
            <person name="Tsui H.-C.T."/>
            <person name="Winkler M.E."/>
        </authorList>
    </citation>
    <scope>NUCLEOTIDE SEQUENCE</scope>
</reference>
<evidence type="ECO:0000313" key="2">
    <source>
        <dbReference type="EMBL" id="SVD55504.1"/>
    </source>
</evidence>
<sequence length="58" mass="6295">NIELLVILRKAGERCILLSINIGFAIPNLFPPSLPGRDAPLQKKAGQPCDIERIGDLS</sequence>